<keyword evidence="2" id="KW-1185">Reference proteome</keyword>
<name>A0ABR2Z8K3_9AGAR</name>
<dbReference type="Proteomes" id="UP001437256">
    <property type="component" value="Unassembled WGS sequence"/>
</dbReference>
<sequence length="337" mass="37436">MSIPVLASCPPPSAFVELNVQPTGLKMGENLVFLRRTPAEDFNLVALDKSICIPHEIWGEILGNLGKVDLFACVVLNKRLCVIARQILYRSLRFRSSRECWSSVRFWGSTIAHSYRRVPQSISIGTMELNDKIVKTVMATVASFRNVKSLTVVNQRVLAGDLFRMVNGKDLSSLALSWVIFDQIPTIDASTLWDSDSLVHPASPAKLSLLGVGWNPVNDPDMLLPGTAASENLLEFTLDLRSFLQLRRGFSQAGETLGRNIQSFELMPSRWAPGVDLNSGVMAQLCDFISPSASSLHTVNIHVASLDTFLMESWIWRHWSSGGVQKVCFQCWVSALR</sequence>
<evidence type="ECO:0000313" key="1">
    <source>
        <dbReference type="EMBL" id="KAL0057166.1"/>
    </source>
</evidence>
<organism evidence="1 2">
    <name type="scientific">Marasmius tenuissimus</name>
    <dbReference type="NCBI Taxonomy" id="585030"/>
    <lineage>
        <taxon>Eukaryota</taxon>
        <taxon>Fungi</taxon>
        <taxon>Dikarya</taxon>
        <taxon>Basidiomycota</taxon>
        <taxon>Agaricomycotina</taxon>
        <taxon>Agaricomycetes</taxon>
        <taxon>Agaricomycetidae</taxon>
        <taxon>Agaricales</taxon>
        <taxon>Marasmiineae</taxon>
        <taxon>Marasmiaceae</taxon>
        <taxon>Marasmius</taxon>
    </lineage>
</organism>
<dbReference type="EMBL" id="JBBXMP010000653">
    <property type="protein sequence ID" value="KAL0057166.1"/>
    <property type="molecule type" value="Genomic_DNA"/>
</dbReference>
<accession>A0ABR2Z8K3</accession>
<reference evidence="1 2" key="1">
    <citation type="submission" date="2024-05" db="EMBL/GenBank/DDBJ databases">
        <title>A draft genome resource for the thread blight pathogen Marasmius tenuissimus strain MS-2.</title>
        <authorList>
            <person name="Yulfo-Soto G.E."/>
            <person name="Baruah I.K."/>
            <person name="Amoako-Attah I."/>
            <person name="Bukari Y."/>
            <person name="Meinhardt L.W."/>
            <person name="Bailey B.A."/>
            <person name="Cohen S.P."/>
        </authorList>
    </citation>
    <scope>NUCLEOTIDE SEQUENCE [LARGE SCALE GENOMIC DNA]</scope>
    <source>
        <strain evidence="1 2">MS-2</strain>
    </source>
</reference>
<gene>
    <name evidence="1" type="ORF">AAF712_016199</name>
</gene>
<evidence type="ECO:0000313" key="2">
    <source>
        <dbReference type="Proteomes" id="UP001437256"/>
    </source>
</evidence>
<comment type="caution">
    <text evidence="1">The sequence shown here is derived from an EMBL/GenBank/DDBJ whole genome shotgun (WGS) entry which is preliminary data.</text>
</comment>
<protein>
    <recommendedName>
        <fullName evidence="3">F-box domain-containing protein</fullName>
    </recommendedName>
</protein>
<evidence type="ECO:0008006" key="3">
    <source>
        <dbReference type="Google" id="ProtNLM"/>
    </source>
</evidence>
<proteinExistence type="predicted"/>